<evidence type="ECO:0000256" key="1">
    <source>
        <dbReference type="ARBA" id="ARBA00022605"/>
    </source>
</evidence>
<evidence type="ECO:0000313" key="5">
    <source>
        <dbReference type="Proteomes" id="UP000030185"/>
    </source>
</evidence>
<dbReference type="eggNOG" id="COG1045">
    <property type="taxonomic scope" value="Bacteria"/>
</dbReference>
<dbReference type="InterPro" id="IPR042122">
    <property type="entry name" value="Ser_AcTrfase_N_sf"/>
</dbReference>
<dbReference type="InterPro" id="IPR011004">
    <property type="entry name" value="Trimer_LpxA-like_sf"/>
</dbReference>
<proteinExistence type="predicted"/>
<name>A0A098LG01_9BACT</name>
<dbReference type="AlphaFoldDB" id="A0A098LG01"/>
<dbReference type="Gene3D" id="1.10.3130.10">
    <property type="entry name" value="serine acetyltransferase, domain 1"/>
    <property type="match status" value="1"/>
</dbReference>
<dbReference type="Gene3D" id="2.160.10.10">
    <property type="entry name" value="Hexapeptide repeat proteins"/>
    <property type="match status" value="1"/>
</dbReference>
<keyword evidence="2 4" id="KW-0808">Transferase</keyword>
<reference evidence="4 5" key="1">
    <citation type="submission" date="2014-09" db="EMBL/GenBank/DDBJ databases">
        <title>Sporocytophaga myxococcoides PG-01 genome sequencing.</title>
        <authorList>
            <person name="Liu L."/>
            <person name="Gao P.J."/>
            <person name="Chen G.J."/>
            <person name="Wang L.S."/>
        </authorList>
    </citation>
    <scope>NUCLEOTIDE SEQUENCE [LARGE SCALE GENOMIC DNA]</scope>
    <source>
        <strain evidence="4 5">PG-01</strain>
    </source>
</reference>
<accession>A0A098LG01</accession>
<dbReference type="GO" id="GO:0016746">
    <property type="term" value="F:acyltransferase activity"/>
    <property type="evidence" value="ECO:0007669"/>
    <property type="project" value="UniProtKB-KW"/>
</dbReference>
<keyword evidence="1" id="KW-0028">Amino-acid biosynthesis</keyword>
<dbReference type="PANTHER" id="PTHR42811">
    <property type="entry name" value="SERINE ACETYLTRANSFERASE"/>
    <property type="match status" value="1"/>
</dbReference>
<dbReference type="GO" id="GO:0008652">
    <property type="term" value="P:amino acid biosynthetic process"/>
    <property type="evidence" value="ECO:0007669"/>
    <property type="project" value="UniProtKB-KW"/>
</dbReference>
<comment type="caution">
    <text evidence="4">The sequence shown here is derived from an EMBL/GenBank/DDBJ whole genome shotgun (WGS) entry which is preliminary data.</text>
</comment>
<sequence>MKNTKVHSFLELLNKTHKAEWEASPSIQGASAWLSDLIEFLFPNNRLNRYSTYEGILKKNQIDLENMLLSYLDPKDYDIEHSVTTFYDDLETIYNNLRRDAIKIFESDPAATSVNEVVVTYPGFYAIAVYRIANKLSLLGIPVLPRVLTELAHGKTGIDIHPNATIGVPFFIDHGTGIVIGSTAVIGNNVSIYQGVTLGALQVSKQLSNIKRHPTVEDNVIIYARTTILGGNTVIGRDSIIGGSVFLTRSVKAYSNVFNTHQLRIDSKEQLV</sequence>
<gene>
    <name evidence="4" type="ORF">MYP_3125</name>
</gene>
<evidence type="ECO:0000256" key="2">
    <source>
        <dbReference type="ARBA" id="ARBA00022679"/>
    </source>
</evidence>
<keyword evidence="5" id="KW-1185">Reference proteome</keyword>
<dbReference type="InterPro" id="IPR045304">
    <property type="entry name" value="LbH_SAT"/>
</dbReference>
<dbReference type="RefSeq" id="WP_045464951.1">
    <property type="nucleotide sequence ID" value="NZ_BBLT01000006.1"/>
</dbReference>
<dbReference type="Proteomes" id="UP000030185">
    <property type="component" value="Unassembled WGS sequence"/>
</dbReference>
<protein>
    <submittedName>
        <fullName evidence="4">Serine O-acetyltransferase</fullName>
    </submittedName>
</protein>
<keyword evidence="3" id="KW-0012">Acyltransferase</keyword>
<organism evidence="4 5">
    <name type="scientific">Sporocytophaga myxococcoides</name>
    <dbReference type="NCBI Taxonomy" id="153721"/>
    <lineage>
        <taxon>Bacteria</taxon>
        <taxon>Pseudomonadati</taxon>
        <taxon>Bacteroidota</taxon>
        <taxon>Cytophagia</taxon>
        <taxon>Cytophagales</taxon>
        <taxon>Cytophagaceae</taxon>
        <taxon>Sporocytophaga</taxon>
    </lineage>
</organism>
<dbReference type="CDD" id="cd03354">
    <property type="entry name" value="LbH_SAT"/>
    <property type="match status" value="1"/>
</dbReference>
<dbReference type="EMBL" id="BBLT01000006">
    <property type="protein sequence ID" value="GAL85896.1"/>
    <property type="molecule type" value="Genomic_DNA"/>
</dbReference>
<dbReference type="SUPFAM" id="SSF51161">
    <property type="entry name" value="Trimeric LpxA-like enzymes"/>
    <property type="match status" value="1"/>
</dbReference>
<dbReference type="STRING" id="153721.MYP_3125"/>
<dbReference type="OrthoDB" id="9801456at2"/>
<evidence type="ECO:0000256" key="3">
    <source>
        <dbReference type="ARBA" id="ARBA00023315"/>
    </source>
</evidence>
<evidence type="ECO:0000313" key="4">
    <source>
        <dbReference type="EMBL" id="GAL85896.1"/>
    </source>
</evidence>